<accession>A0ABT1WJQ1</accession>
<protein>
    <submittedName>
        <fullName evidence="2">Flagellar hook-length control protein FliK</fullName>
    </submittedName>
</protein>
<feature type="domain" description="Flagellar hook-length control protein-like C-terminal" evidence="1">
    <location>
        <begin position="359"/>
        <end position="419"/>
    </location>
</feature>
<organism evidence="2 3">
    <name type="scientific">Limnobacter humi</name>
    <dbReference type="NCBI Taxonomy" id="1778671"/>
    <lineage>
        <taxon>Bacteria</taxon>
        <taxon>Pseudomonadati</taxon>
        <taxon>Pseudomonadota</taxon>
        <taxon>Betaproteobacteria</taxon>
        <taxon>Burkholderiales</taxon>
        <taxon>Burkholderiaceae</taxon>
        <taxon>Limnobacter</taxon>
    </lineage>
</organism>
<comment type="caution">
    <text evidence="2">The sequence shown here is derived from an EMBL/GenBank/DDBJ whole genome shotgun (WGS) entry which is preliminary data.</text>
</comment>
<dbReference type="Gene3D" id="3.30.750.140">
    <property type="match status" value="1"/>
</dbReference>
<dbReference type="InterPro" id="IPR021136">
    <property type="entry name" value="Flagellar_hook_control-like_C"/>
</dbReference>
<keyword evidence="2" id="KW-0966">Cell projection</keyword>
<proteinExistence type="predicted"/>
<dbReference type="InterPro" id="IPR038610">
    <property type="entry name" value="FliK-like_C_sf"/>
</dbReference>
<keyword evidence="2" id="KW-0282">Flagellum</keyword>
<reference evidence="2 3" key="1">
    <citation type="submission" date="2022-07" db="EMBL/GenBank/DDBJ databases">
        <authorList>
            <person name="Xamxidin M."/>
            <person name="Wu M."/>
        </authorList>
    </citation>
    <scope>NUCLEOTIDE SEQUENCE [LARGE SCALE GENOMIC DNA]</scope>
    <source>
        <strain evidence="2 3">NBRC 111650</strain>
    </source>
</reference>
<evidence type="ECO:0000313" key="3">
    <source>
        <dbReference type="Proteomes" id="UP001204142"/>
    </source>
</evidence>
<dbReference type="Proteomes" id="UP001204142">
    <property type="component" value="Unassembled WGS sequence"/>
</dbReference>
<evidence type="ECO:0000313" key="2">
    <source>
        <dbReference type="EMBL" id="MCQ8897750.1"/>
    </source>
</evidence>
<keyword evidence="3" id="KW-1185">Reference proteome</keyword>
<gene>
    <name evidence="2" type="ORF">NQT62_15015</name>
</gene>
<dbReference type="EMBL" id="JANIGO010000007">
    <property type="protein sequence ID" value="MCQ8897750.1"/>
    <property type="molecule type" value="Genomic_DNA"/>
</dbReference>
<evidence type="ECO:0000259" key="1">
    <source>
        <dbReference type="Pfam" id="PF02120"/>
    </source>
</evidence>
<sequence length="430" mass="45754">MSLTPLRSQTPATLNSVLQANPGDRVSADKGEVAPIVAVLSRQLPLPQAQQLAGQTALVRVLKGGPGNQAELEFDGQNLSVKLPPGRQLTAGEMVTVAFALNDKLDGLGANPTGNRKVQDVRNTPVPLISTSDSAEDEGQQSPSFVDRLSGGARLIGLLERLGQHQPTTVSTQVMKSLQQLGAMVQDRLATAAAQTGQTSAETGMLAGKDGAKTASPALPPTVNSNTPQPLQKTDVARLALNPGLTHVLAQQVSEAVENSGLFYESHLQQWVMGQRSVDQLAQEPQARFGAEQIIGDKGLNPASVEQSARLVNAQLATLDQTRIVLNLPGLLGNQLQVEIEPDQHQADDPSDHETAGVRPWVARLKLDMAHLGVLHVRVRMVGSQCDVTIEGSSASKQAMDPHWGEFQQAMSQQGLKLNHGQFIAEQTHG</sequence>
<dbReference type="RefSeq" id="WP_256765561.1">
    <property type="nucleotide sequence ID" value="NZ_JANIGO010000007.1"/>
</dbReference>
<keyword evidence="2" id="KW-0969">Cilium</keyword>
<name>A0ABT1WJQ1_9BURK</name>
<dbReference type="Pfam" id="PF02120">
    <property type="entry name" value="Flg_hook"/>
    <property type="match status" value="1"/>
</dbReference>